<evidence type="ECO:0000313" key="1">
    <source>
        <dbReference type="EMBL" id="RIA98945.1"/>
    </source>
</evidence>
<reference evidence="1 2" key="1">
    <citation type="submission" date="2018-06" db="EMBL/GenBank/DDBJ databases">
        <title>Comparative genomics reveals the genomic features of Rhizophagus irregularis, R. cerebriforme, R. diaphanum and Gigaspora rosea, and their symbiotic lifestyle signature.</title>
        <authorList>
            <person name="Morin E."/>
            <person name="San Clemente H."/>
            <person name="Chen E.C.H."/>
            <person name="De La Providencia I."/>
            <person name="Hainaut M."/>
            <person name="Kuo A."/>
            <person name="Kohler A."/>
            <person name="Murat C."/>
            <person name="Tang N."/>
            <person name="Roy S."/>
            <person name="Loubradou J."/>
            <person name="Henrissat B."/>
            <person name="Grigoriev I.V."/>
            <person name="Corradi N."/>
            <person name="Roux C."/>
            <person name="Martin F.M."/>
        </authorList>
    </citation>
    <scope>NUCLEOTIDE SEQUENCE [LARGE SCALE GENOMIC DNA]</scope>
    <source>
        <strain evidence="1 2">DAOM 227022</strain>
    </source>
</reference>
<name>A0A397TQS4_9GLOM</name>
<dbReference type="AlphaFoldDB" id="A0A397TQS4"/>
<proteinExistence type="predicted"/>
<comment type="caution">
    <text evidence="1">The sequence shown here is derived from an EMBL/GenBank/DDBJ whole genome shotgun (WGS) entry which is preliminary data.</text>
</comment>
<protein>
    <recommendedName>
        <fullName evidence="3">F-box domain-containing protein</fullName>
    </recommendedName>
</protein>
<dbReference type="Proteomes" id="UP000265703">
    <property type="component" value="Unassembled WGS sequence"/>
</dbReference>
<dbReference type="Gene3D" id="3.80.10.10">
    <property type="entry name" value="Ribonuclease Inhibitor"/>
    <property type="match status" value="1"/>
</dbReference>
<keyword evidence="2" id="KW-1185">Reference proteome</keyword>
<dbReference type="OrthoDB" id="2338937at2759"/>
<evidence type="ECO:0008006" key="3">
    <source>
        <dbReference type="Google" id="ProtNLM"/>
    </source>
</evidence>
<evidence type="ECO:0000313" key="2">
    <source>
        <dbReference type="Proteomes" id="UP000265703"/>
    </source>
</evidence>
<sequence>MSKLNKDILFLLFEELQNDSKSLYSCLTVNRLWCETVIPILWKNPWDYSINYKNKNSLYYIITSYLTDDIKEFLTEQRIYIPSISRQSLLFDYLSFCKSFNVNIINEIISIRHSSDYEQFLLQQEIYIIIMKECLELKYLNMISIKHQIFYFPDAKVCLDSLCELKCDTSTNISYFYGLACICQNIQRLIIINTNSRTNHEIVKLIDNQKNLKYFEWKDEFKEDCFVDPYEMIFPALIKKADTLNHLIIVFEYFEYEHEFLLKILSELHNLKTLKIDDLELINEERLKTLIYRDLEILKIDYIKISTAVCMIKNSGGYLKEILLKYYYYLDEDNFNQDSLNLIRTIYENCPLIEYLSLVFSSSKVHFIELEILLKSCKNLKSLLLIMNCFNDENFLKSNEEKFSDGDELLKILISSAPNYLKEIRFFDHFKFSLESLETFFINWKNRPAISILTSDHIYDGENYLNLIKKYKNNGVIKDFNRVFKIDIYF</sequence>
<gene>
    <name evidence="1" type="ORF">C1645_812118</name>
</gene>
<dbReference type="InterPro" id="IPR032675">
    <property type="entry name" value="LRR_dom_sf"/>
</dbReference>
<organism evidence="1 2">
    <name type="scientific">Glomus cerebriforme</name>
    <dbReference type="NCBI Taxonomy" id="658196"/>
    <lineage>
        <taxon>Eukaryota</taxon>
        <taxon>Fungi</taxon>
        <taxon>Fungi incertae sedis</taxon>
        <taxon>Mucoromycota</taxon>
        <taxon>Glomeromycotina</taxon>
        <taxon>Glomeromycetes</taxon>
        <taxon>Glomerales</taxon>
        <taxon>Glomeraceae</taxon>
        <taxon>Glomus</taxon>
    </lineage>
</organism>
<dbReference type="EMBL" id="QKYT01000009">
    <property type="protein sequence ID" value="RIA98945.1"/>
    <property type="molecule type" value="Genomic_DNA"/>
</dbReference>
<accession>A0A397TQS4</accession>